<dbReference type="EMBL" id="FLQX01000095">
    <property type="protein sequence ID" value="SBT05234.1"/>
    <property type="molecule type" value="Genomic_DNA"/>
</dbReference>
<feature type="compositionally biased region" description="Polar residues" evidence="1">
    <location>
        <begin position="8"/>
        <end position="19"/>
    </location>
</feature>
<sequence length="203" mass="21421">MDAKSLATGVQTSTMTAGTSDGRRRLMRAGLAAAPVLMALKSRSVLAADICIKASAFASLQANTTVSHAVETFTCFSHGYWKNQPFPAPYGNKATSYFLGVPRGASGSVSAGFSGNPGGTFSGKTLQQILELSGGSFNELARNTVATFLTAVQYGDNPQTVLLTQAQCRTLWMSLAGGGTWSPFTGANWDLTETLAYFKYIYG</sequence>
<name>A0A1A8XJ69_9PROT</name>
<evidence type="ECO:0000256" key="1">
    <source>
        <dbReference type="SAM" id="MobiDB-lite"/>
    </source>
</evidence>
<gene>
    <name evidence="2" type="ORF">ACCAA_200026</name>
</gene>
<evidence type="ECO:0000313" key="3">
    <source>
        <dbReference type="Proteomes" id="UP000199169"/>
    </source>
</evidence>
<organism evidence="2 3">
    <name type="scientific">Candidatus Accumulibacter aalborgensis</name>
    <dbReference type="NCBI Taxonomy" id="1860102"/>
    <lineage>
        <taxon>Bacteria</taxon>
        <taxon>Pseudomonadati</taxon>
        <taxon>Pseudomonadota</taxon>
        <taxon>Betaproteobacteria</taxon>
        <taxon>Candidatus Accumulibacter</taxon>
    </lineage>
</organism>
<accession>A0A1A8XJ69</accession>
<proteinExistence type="predicted"/>
<keyword evidence="3" id="KW-1185">Reference proteome</keyword>
<feature type="region of interest" description="Disordered" evidence="1">
    <location>
        <begin position="1"/>
        <end position="21"/>
    </location>
</feature>
<dbReference type="AlphaFoldDB" id="A0A1A8XJ69"/>
<reference evidence="2 3" key="1">
    <citation type="submission" date="2016-06" db="EMBL/GenBank/DDBJ databases">
        <authorList>
            <person name="Kjaerup R.B."/>
            <person name="Dalgaard T.S."/>
            <person name="Juul-Madsen H.R."/>
        </authorList>
    </citation>
    <scope>NUCLEOTIDE SEQUENCE [LARGE SCALE GENOMIC DNA]</scope>
    <source>
        <strain evidence="2">3</strain>
    </source>
</reference>
<dbReference type="RefSeq" id="WP_186406440.1">
    <property type="nucleotide sequence ID" value="NZ_FLQX01000095.1"/>
</dbReference>
<dbReference type="STRING" id="1860102.ACCAA_200026"/>
<evidence type="ECO:0000313" key="2">
    <source>
        <dbReference type="EMBL" id="SBT05234.1"/>
    </source>
</evidence>
<dbReference type="Proteomes" id="UP000199169">
    <property type="component" value="Unassembled WGS sequence"/>
</dbReference>
<protein>
    <submittedName>
        <fullName evidence="2">Uncharacterized protein</fullName>
    </submittedName>
</protein>